<gene>
    <name evidence="1" type="ORF">SEA_TRINA_24</name>
</gene>
<keyword evidence="2" id="KW-1185">Reference proteome</keyword>
<proteinExistence type="predicted"/>
<sequence length="60" mass="6559">MQDLSQRDIPTLHKLVGIFSDLADNTEEAGQKQVWKVVSETMAGLKEMLLASDAGESPKT</sequence>
<reference evidence="2" key="1">
    <citation type="submission" date="2017-08" db="EMBL/GenBank/DDBJ databases">
        <authorList>
            <person name="de Groot N.N."/>
        </authorList>
    </citation>
    <scope>NUCLEOTIDE SEQUENCE [LARGE SCALE GENOMIC DNA]</scope>
</reference>
<dbReference type="EMBL" id="MF668286">
    <property type="protein sequence ID" value="ASZ74841.1"/>
    <property type="molecule type" value="Genomic_DNA"/>
</dbReference>
<name>A0A2D0ZMW0_9CAUD</name>
<evidence type="ECO:0000313" key="1">
    <source>
        <dbReference type="EMBL" id="ASZ74841.1"/>
    </source>
</evidence>
<evidence type="ECO:0000313" key="2">
    <source>
        <dbReference type="Proteomes" id="UP000231419"/>
    </source>
</evidence>
<dbReference type="Proteomes" id="UP000231419">
    <property type="component" value="Segment"/>
</dbReference>
<protein>
    <submittedName>
        <fullName evidence="1">Uncharacterized protein</fullName>
    </submittedName>
</protein>
<accession>A0A2D0ZMW0</accession>
<organism evidence="1 2">
    <name type="scientific">Rhodococcus phage Trina</name>
    <dbReference type="NCBI Taxonomy" id="2027905"/>
    <lineage>
        <taxon>Viruses</taxon>
        <taxon>Duplodnaviria</taxon>
        <taxon>Heunggongvirae</taxon>
        <taxon>Uroviricota</taxon>
        <taxon>Caudoviricetes</taxon>
        <taxon>Trinavirus</taxon>
        <taxon>Trinavirus trina</taxon>
    </lineage>
</organism>